<protein>
    <recommendedName>
        <fullName evidence="1">DUF1410 domain-containing protein</fullName>
    </recommendedName>
</protein>
<accession>A0A2S0VPA5</accession>
<proteinExistence type="predicted"/>
<dbReference type="InterPro" id="IPR014917">
    <property type="entry name" value="DUF1800"/>
</dbReference>
<dbReference type="Pfam" id="PF07198">
    <property type="entry name" value="DUF1410"/>
    <property type="match status" value="1"/>
</dbReference>
<dbReference type="RefSeq" id="WP_108602094.1">
    <property type="nucleotide sequence ID" value="NZ_CP026604.1"/>
</dbReference>
<evidence type="ECO:0000313" key="3">
    <source>
        <dbReference type="Proteomes" id="UP000244441"/>
    </source>
</evidence>
<gene>
    <name evidence="2" type="ORF">C2869_06025</name>
</gene>
<feature type="domain" description="DUF1410" evidence="1">
    <location>
        <begin position="411"/>
        <end position="457"/>
    </location>
</feature>
<name>A0A2S0VPA5_9ALTE</name>
<organism evidence="2 3">
    <name type="scientific">Saccharobesus litoralis</name>
    <dbReference type="NCBI Taxonomy" id="2172099"/>
    <lineage>
        <taxon>Bacteria</taxon>
        <taxon>Pseudomonadati</taxon>
        <taxon>Pseudomonadota</taxon>
        <taxon>Gammaproteobacteria</taxon>
        <taxon>Alteromonadales</taxon>
        <taxon>Alteromonadaceae</taxon>
        <taxon>Saccharobesus</taxon>
    </lineage>
</organism>
<keyword evidence="3" id="KW-1185">Reference proteome</keyword>
<dbReference type="Pfam" id="PF08811">
    <property type="entry name" value="DUF1800"/>
    <property type="match status" value="1"/>
</dbReference>
<dbReference type="KEGG" id="cate:C2869_06025"/>
<evidence type="ECO:0000313" key="2">
    <source>
        <dbReference type="EMBL" id="AWB66022.1"/>
    </source>
</evidence>
<dbReference type="OrthoDB" id="9772295at2"/>
<dbReference type="Proteomes" id="UP000244441">
    <property type="component" value="Chromosome"/>
</dbReference>
<reference evidence="2 3" key="1">
    <citation type="submission" date="2018-01" db="EMBL/GenBank/DDBJ databases">
        <title>Genome sequence of a Cantenovulum-like bacteria.</title>
        <authorList>
            <person name="Tan W.R."/>
            <person name="Lau N.-S."/>
            <person name="Go F."/>
            <person name="Amirul A.-A.A."/>
        </authorList>
    </citation>
    <scope>NUCLEOTIDE SEQUENCE [LARGE SCALE GENOMIC DNA]</scope>
    <source>
        <strain evidence="2 3">CCB-QB4</strain>
    </source>
</reference>
<evidence type="ECO:0000259" key="1">
    <source>
        <dbReference type="Pfam" id="PF07198"/>
    </source>
</evidence>
<dbReference type="EMBL" id="CP026604">
    <property type="protein sequence ID" value="AWB66022.1"/>
    <property type="molecule type" value="Genomic_DNA"/>
</dbReference>
<sequence>MKTQSNALRKGLRNTYRLICKVLLWTSIMVLLPTQVLAADLVINLLDAKSNTAISGDKITLLQIQSDNSREWYARATTDDAGQAHFEIDADYDYVAYSEYFSEFRAYSDVITDLVDNDGASNQANLVIGNLTVNLLDGSTAEQAAMADTRVYIRQKLVTGKSQYLGRAKSDANGVVRLTLPEPTADTPYILQAKSLTSGVYKYSPEITSLADTQFVVGNLPLNVKLLDASNNQAIAETRIAVYEQLKDGSRKGRGNATTNDNGIAVFDLDGIGQGRQYYFSAKVFNQFQTYSAVQSQPGSINWPIGTVQVNILNGGIPEQSGLADTTVEVYRIEDTKKHWIGRAVSNAQGQIKIDLTDVDSGQPYVLRAYSPSDNSKKYSQTITSSGQHDFVVGNLPLNVTLRDGISQQVISNQQITVTRLDENGKRHWLRRATTDANGQLVLDLDGLGQGTHYQLQTQYFAGQWTYSPPISQTGDFTFDLGTTAVTLRNGNLANNSVLAGHKIWLYKLLEDGSRQYVQHTTSDDNGVLRFNLDPNAKYQLKTTSPSNSKLWAYYDVSGTGEQDLAVGNPFVLVKVKQATSSQALANIRVDAYRVDSAGKLHGAGSLTTDQNGLAAFDLAGIGSGSEFVFRTRVYNNFPVYSALINQPGEVNLNLGSMQISMLDGSQTPASALANQPVYIHRIMLDGKKHGMGYFNTDDGGLLQLDKSPNVAQYVLTAKSTIDGQTRYYFDAAQAGDHTFTVGTLPFNVSIKDARSTLPISEQRIDVSRWDSEQNRFRWFSRAYTNAAGQVAIDLPGVNSGSQYRLVTQVYNDMYLYSDPISASGSLEWNVGKTLVNVLDGSQDAAPPLTEQRVYIEKLNDQGKFRYYSRANTDVNGQLRIDLPDLGSGSIYRLKAQSAHGVYKVSQSMQANGDYEFVVGNPAVTVSLTDYMSGQPLAAVKIAAQRLNDEGNWVWAHSVMSDENGLAVFDLDNINQGAEYRLAAKAYNGIYAYSQTISAPGDVNFTVGSLPVELVNQDSGDILVGKTITLYRIDGQKLHWTTRSATDESGQVRFDPSGLYDGERFVVRVHNPFGNNKNYYGPIVNQPGFVRFAVSENSPTRVDLIAPDISITAPSEGLAYDQGFMLQGIATDNNSVADIRVQLASNGTVVQTYNVLHNSQTGMWQQMIDASVLAGLQDIQITATANDYALNQASVMANYQVQADIASPSLQVTSHGQQQAVNVSGFTLAGSVTDDIGVQSLTLNLIDGALGTTIANQPVGFNPETGLWSYSITSGLVSDSQRIDIQLLATDIAGKQTQYDLALFAIAAELNPLHLLSRITFGATPDLINRVYQGESELILQEQLAPDNIDDSVFLASLPSDNPQTLDELKQRLLQHMLTSPKQLQEVMAWFWENHFNTNYHTSRNVDWEWRENQGFRQHALGNFRDLLEVSAKSPAMIYYLNNAQNVAGAANENYAREILELHTMGEGNGYTAQDIAELARIFTGWHEQDGDFFFNQDLHDFGDKSFLGQTILGTGLDEGEQVLDILTTHSSTAEYLCSKLLMVFVDEDPLPALQSQCEAEWIASSANMTAVLSVILSSDEFGQAGETRAKVKTPLELVTSVGRNFQADVDLAELADSVDDLGMRLFEFPVPTGFSEEGADWLNTNALAQRARFVSRGILNSQDGIEVDVITLLQTQGYQSDTAIIAYLADLALAGNLSDVERNLAVGILSPDDAFNWQHQDAEHKVRRLMAFMLSLPAYQYQ</sequence>
<dbReference type="InterPro" id="IPR009849">
    <property type="entry name" value="DUF1410"/>
</dbReference>